<feature type="domain" description="TIR" evidence="8">
    <location>
        <begin position="12"/>
        <end position="176"/>
    </location>
</feature>
<reference evidence="9" key="1">
    <citation type="journal article" date="2006" name="Science">
        <title>The genome of black cottonwood, Populus trichocarpa (Torr. &amp; Gray).</title>
        <authorList>
            <person name="Tuskan G.A."/>
            <person name="Difazio S."/>
            <person name="Jansson S."/>
            <person name="Bohlmann J."/>
            <person name="Grigoriev I."/>
            <person name="Hellsten U."/>
            <person name="Putnam N."/>
            <person name="Ralph S."/>
            <person name="Rombauts S."/>
            <person name="Salamov A."/>
            <person name="Schein J."/>
            <person name="Sterck L."/>
            <person name="Aerts A."/>
            <person name="Bhalerao R.R."/>
            <person name="Bhalerao R.P."/>
            <person name="Blaudez D."/>
            <person name="Boerjan W."/>
            <person name="Brun A."/>
            <person name="Brunner A."/>
            <person name="Busov V."/>
            <person name="Campbell M."/>
            <person name="Carlson J."/>
            <person name="Chalot M."/>
            <person name="Chapman J."/>
            <person name="Chen G.L."/>
            <person name="Cooper D."/>
            <person name="Coutinho P.M."/>
            <person name="Couturier J."/>
            <person name="Covert S."/>
            <person name="Cronk Q."/>
            <person name="Cunningham R."/>
            <person name="Davis J."/>
            <person name="Degroeve S."/>
            <person name="Dejardin A."/>
            <person name="Depamphilis C."/>
            <person name="Detter J."/>
            <person name="Dirks B."/>
            <person name="Dubchak I."/>
            <person name="Duplessis S."/>
            <person name="Ehlting J."/>
            <person name="Ellis B."/>
            <person name="Gendler K."/>
            <person name="Goodstein D."/>
            <person name="Gribskov M."/>
            <person name="Grimwood J."/>
            <person name="Groover A."/>
            <person name="Gunter L."/>
            <person name="Hamberger B."/>
            <person name="Heinze B."/>
            <person name="Helariutta Y."/>
            <person name="Henrissat B."/>
            <person name="Holligan D."/>
            <person name="Holt R."/>
            <person name="Huang W."/>
            <person name="Islam-Faridi N."/>
            <person name="Jones S."/>
            <person name="Jones-Rhoades M."/>
            <person name="Jorgensen R."/>
            <person name="Joshi C."/>
            <person name="Kangasjarvi J."/>
            <person name="Karlsson J."/>
            <person name="Kelleher C."/>
            <person name="Kirkpatrick R."/>
            <person name="Kirst M."/>
            <person name="Kohler A."/>
            <person name="Kalluri U."/>
            <person name="Larimer F."/>
            <person name="Leebens-Mack J."/>
            <person name="Leple J.C."/>
            <person name="Locascio P."/>
            <person name="Lou Y."/>
            <person name="Lucas S."/>
            <person name="Martin F."/>
            <person name="Montanini B."/>
            <person name="Napoli C."/>
            <person name="Nelson D.R."/>
            <person name="Nelson C."/>
            <person name="Nieminen K."/>
            <person name="Nilsson O."/>
            <person name="Pereda V."/>
            <person name="Peter G."/>
            <person name="Philippe R."/>
            <person name="Pilate G."/>
            <person name="Poliakov A."/>
            <person name="Razumovskaya J."/>
            <person name="Richardson P."/>
            <person name="Rinaldi C."/>
            <person name="Ritland K."/>
            <person name="Rouze P."/>
            <person name="Ryaboy D."/>
            <person name="Schmutz J."/>
            <person name="Schrader J."/>
            <person name="Segerman B."/>
            <person name="Shin H."/>
            <person name="Siddiqui A."/>
            <person name="Sterky F."/>
            <person name="Terry A."/>
            <person name="Tsai C.J."/>
            <person name="Uberbacher E."/>
            <person name="Unneberg P."/>
            <person name="Vahala J."/>
            <person name="Wall K."/>
            <person name="Wessler S."/>
            <person name="Yang G."/>
            <person name="Yin T."/>
            <person name="Douglas C."/>
            <person name="Marra M."/>
            <person name="Sandberg G."/>
            <person name="Van de Peer Y."/>
            <person name="Rokhsar D."/>
        </authorList>
    </citation>
    <scope>NUCLEOTIDE SEQUENCE [LARGE SCALE GENOMIC DNA]</scope>
    <source>
        <strain evidence="9">Nisqually-1</strain>
    </source>
</reference>
<dbReference type="GO" id="GO:0006952">
    <property type="term" value="P:defense response"/>
    <property type="evidence" value="ECO:0007669"/>
    <property type="project" value="UniProtKB-KW"/>
</dbReference>
<dbReference type="InterPro" id="IPR058192">
    <property type="entry name" value="WHD_ROQ1-like"/>
</dbReference>
<dbReference type="SUPFAM" id="SSF46785">
    <property type="entry name" value="Winged helix' DNA-binding domain"/>
    <property type="match status" value="1"/>
</dbReference>
<dbReference type="GO" id="GO:0043531">
    <property type="term" value="F:ADP binding"/>
    <property type="evidence" value="ECO:0007669"/>
    <property type="project" value="InterPro"/>
</dbReference>
<dbReference type="GO" id="GO:0061809">
    <property type="term" value="F:NAD+ nucleosidase activity, cyclic ADP-ribose generating"/>
    <property type="evidence" value="ECO:0007669"/>
    <property type="project" value="UniProtKB-EC"/>
</dbReference>
<dbReference type="InterPro" id="IPR002182">
    <property type="entry name" value="NB-ARC"/>
</dbReference>
<dbReference type="InterPro" id="IPR035897">
    <property type="entry name" value="Toll_tir_struct_dom_sf"/>
</dbReference>
<evidence type="ECO:0000256" key="2">
    <source>
        <dbReference type="ARBA" id="ARBA00022614"/>
    </source>
</evidence>
<dbReference type="PANTHER" id="PTHR11017:SF555">
    <property type="entry name" value="TIR-NBS-LRR RCT1-LIKE RESISTANCE PROTEIN"/>
    <property type="match status" value="1"/>
</dbReference>
<dbReference type="InterPro" id="IPR027417">
    <property type="entry name" value="P-loop_NTPase"/>
</dbReference>
<dbReference type="Gene3D" id="3.40.50.10140">
    <property type="entry name" value="Toll/interleukin-1 receptor homology (TIR) domain"/>
    <property type="match status" value="1"/>
</dbReference>
<dbReference type="EC" id="3.2.2.6" evidence="1"/>
<dbReference type="Pfam" id="PF23282">
    <property type="entry name" value="WHD_ROQ1"/>
    <property type="match status" value="1"/>
</dbReference>
<dbReference type="SUPFAM" id="SSF52540">
    <property type="entry name" value="P-loop containing nucleoside triphosphate hydrolases"/>
    <property type="match status" value="1"/>
</dbReference>
<dbReference type="InParanoid" id="A0A2K1R8K9"/>
<keyword evidence="6" id="KW-0520">NAD</keyword>
<dbReference type="Pfam" id="PF20160">
    <property type="entry name" value="C-JID"/>
    <property type="match status" value="1"/>
</dbReference>
<name>A0A2K1R8K9_POPTR</name>
<dbReference type="InterPro" id="IPR044974">
    <property type="entry name" value="Disease_R_plants"/>
</dbReference>
<dbReference type="SUPFAM" id="SSF52047">
    <property type="entry name" value="RNI-like"/>
    <property type="match status" value="1"/>
</dbReference>
<keyword evidence="2" id="KW-0433">Leucine-rich repeat</keyword>
<dbReference type="InterPro" id="IPR042197">
    <property type="entry name" value="Apaf_helical"/>
</dbReference>
<dbReference type="InterPro" id="IPR011713">
    <property type="entry name" value="Leu-rich_rpt_3"/>
</dbReference>
<dbReference type="GO" id="GO:0007165">
    <property type="term" value="P:signal transduction"/>
    <property type="evidence" value="ECO:0007669"/>
    <property type="project" value="InterPro"/>
</dbReference>
<dbReference type="SMART" id="SM00255">
    <property type="entry name" value="TIR"/>
    <property type="match status" value="1"/>
</dbReference>
<keyword evidence="4" id="KW-0378">Hydrolase</keyword>
<dbReference type="Gene3D" id="3.40.50.300">
    <property type="entry name" value="P-loop containing nucleotide triphosphate hydrolases"/>
    <property type="match status" value="1"/>
</dbReference>
<dbReference type="AlphaFoldDB" id="A0A2K1R8K9"/>
<sequence>MASTSSPTTPYLKHDVFLSFRGTDTRNSFTSHLYDALQRNQINAYIDDKLDGGEKIEPAILERIEESYISVVIFSENYAYSTFCLRELSKILECMETKQQMVLPVFHQLDPCQVQNLTGSYGDALCKHEKDCGSKEVESWRNALKEIANLKGWNSNVIKDETKLIQEIVSDIQKKLNHAPSIDAERLVGMESRVEDIESLLSFGSTGTVLIVGIWGMCGIGKSTTAEAVYHRNCSKFEGHCFFQNVREESKKHGIDHVRQEILGEVLEKKDMTIRTKVKKVLIVLDDVNDPQVLKYLVGGDGLFGQGSRIIVTSRDRQVLINACDEDKIYEVKILDKDDALRLFSLHAFKQNNPIKGYIRLSKTVVSCVKGIPLVLEVLGASLYRKTSVEYWESKVAQLRTNGGEDIKKCLEMCYHDLDQTQKKIFLDIACFFGRCKRDLLQQTLDLEERSGIDRLIDMCLIKIVQNKIWMHDMLLKLGKKIVLQEHVDPRERSRLWKADDVNRVLTTQGTRKVESIILNLLGITKEMILSPTAFEGMSNLRLLKFYYPPFFGVPSKEKIMNRRRVRIHLPQGLHFLSNELRILHWYNYPLKSLPSNFCPEKLVEFHMHCSQLEQLWNEFQPLENLKVMNLRSSSKLSLSDSDLSKFPNLEVLNLGQCRGLAGLPSSIKYSTRLTELILYHCDSLSTLPSSIGCLSQLVKLKLIFCRSLASLPDSIGELKSLEDLYLYSCSKLASLPNSFRELKCLAKLNLIRCSELVSLPDNIGELKSLVELKLFSCSKLESLPNSIGGLKCLAEICLFNFSKLTSLPYSIGKLKCLVKLNLSYFSKLASLPDCFGELKSLVLLHISFCPKLVSLSNSIGQLKCLAELNLSGCSELANLPNNIYYLESLKWINLERCYMLNKSPVLNPSLQYLNLGASGVSEIPGSIGSLVSLRDLRLSCNDFERIPANIKQLPMLIKLDLHGCERLQHLPELPSSLQVLMASYCISLRSLASIFIQGEKEYAAASQQFNFSNCLKLDQNACTRIMEDAHLRIRRMASSLVRLCIPGLEVPEWFCYKNTGGSSLNIPAHWHRTTNTDQFLGFTFCAVVSFGHSKKKRPVNIICECHLITQGGNQSDLNFYCYEEVERKERCLWERDHVFIWSINSNCFFKEASFHFKPLWGTADVVVKCGVHPLFVQDC</sequence>
<evidence type="ECO:0000256" key="5">
    <source>
        <dbReference type="ARBA" id="ARBA00022821"/>
    </source>
</evidence>
<dbReference type="STRING" id="3694.A0A2K1R8K9"/>
<dbReference type="InterPro" id="IPR036390">
    <property type="entry name" value="WH_DNA-bd_sf"/>
</dbReference>
<dbReference type="InterPro" id="IPR000157">
    <property type="entry name" value="TIR_dom"/>
</dbReference>
<comment type="catalytic activity">
    <reaction evidence="7">
        <text>NAD(+) + H2O = ADP-D-ribose + nicotinamide + H(+)</text>
        <dbReference type="Rhea" id="RHEA:16301"/>
        <dbReference type="ChEBI" id="CHEBI:15377"/>
        <dbReference type="ChEBI" id="CHEBI:15378"/>
        <dbReference type="ChEBI" id="CHEBI:17154"/>
        <dbReference type="ChEBI" id="CHEBI:57540"/>
        <dbReference type="ChEBI" id="CHEBI:57967"/>
        <dbReference type="EC" id="3.2.2.6"/>
    </reaction>
    <physiologicalReaction direction="left-to-right" evidence="7">
        <dbReference type="Rhea" id="RHEA:16302"/>
    </physiologicalReaction>
</comment>
<keyword evidence="3" id="KW-0677">Repeat</keyword>
<dbReference type="Gene3D" id="3.80.10.10">
    <property type="entry name" value="Ribonuclease Inhibitor"/>
    <property type="match status" value="2"/>
</dbReference>
<dbReference type="Pfam" id="PF07725">
    <property type="entry name" value="LRR_3"/>
    <property type="match status" value="1"/>
</dbReference>
<evidence type="ECO:0000256" key="4">
    <source>
        <dbReference type="ARBA" id="ARBA00022801"/>
    </source>
</evidence>
<dbReference type="InterPro" id="IPR032675">
    <property type="entry name" value="LRR_dom_sf"/>
</dbReference>
<dbReference type="EMBL" id="KZ623361">
    <property type="protein sequence ID" value="PNS23616.1"/>
    <property type="molecule type" value="Genomic_DNA"/>
</dbReference>
<dbReference type="Pfam" id="PF00931">
    <property type="entry name" value="NB-ARC"/>
    <property type="match status" value="1"/>
</dbReference>
<dbReference type="FunFam" id="3.40.50.10140:FF:000007">
    <property type="entry name" value="Disease resistance protein (TIR-NBS-LRR class)"/>
    <property type="match status" value="1"/>
</dbReference>
<gene>
    <name evidence="9" type="ORF">POPTR_T047900</name>
</gene>
<evidence type="ECO:0000313" key="9">
    <source>
        <dbReference type="EMBL" id="PNS23616.1"/>
    </source>
</evidence>
<dbReference type="Pfam" id="PF01582">
    <property type="entry name" value="TIR"/>
    <property type="match status" value="1"/>
</dbReference>
<dbReference type="Gene3D" id="1.10.8.430">
    <property type="entry name" value="Helical domain of apoptotic protease-activating factors"/>
    <property type="match status" value="1"/>
</dbReference>
<dbReference type="SUPFAM" id="SSF52058">
    <property type="entry name" value="L domain-like"/>
    <property type="match status" value="1"/>
</dbReference>
<dbReference type="SUPFAM" id="SSF52200">
    <property type="entry name" value="Toll/Interleukin receptor TIR domain"/>
    <property type="match status" value="1"/>
</dbReference>
<protein>
    <recommendedName>
        <fullName evidence="1">ADP-ribosyl cyclase/cyclic ADP-ribose hydrolase</fullName>
        <ecNumber evidence="1">3.2.2.6</ecNumber>
    </recommendedName>
</protein>
<accession>A0A2K1R8K9</accession>
<dbReference type="PRINTS" id="PR00364">
    <property type="entry name" value="DISEASERSIST"/>
</dbReference>
<evidence type="ECO:0000259" key="8">
    <source>
        <dbReference type="PROSITE" id="PS50104"/>
    </source>
</evidence>
<evidence type="ECO:0000256" key="6">
    <source>
        <dbReference type="ARBA" id="ARBA00023027"/>
    </source>
</evidence>
<evidence type="ECO:0000256" key="1">
    <source>
        <dbReference type="ARBA" id="ARBA00011982"/>
    </source>
</evidence>
<evidence type="ECO:0000256" key="3">
    <source>
        <dbReference type="ARBA" id="ARBA00022737"/>
    </source>
</evidence>
<keyword evidence="5" id="KW-0611">Plant defense</keyword>
<proteinExistence type="predicted"/>
<organism evidence="9">
    <name type="scientific">Populus trichocarpa</name>
    <name type="common">Western balsam poplar</name>
    <name type="synonym">Populus balsamifera subsp. trichocarpa</name>
    <dbReference type="NCBI Taxonomy" id="3694"/>
    <lineage>
        <taxon>Eukaryota</taxon>
        <taxon>Viridiplantae</taxon>
        <taxon>Streptophyta</taxon>
        <taxon>Embryophyta</taxon>
        <taxon>Tracheophyta</taxon>
        <taxon>Spermatophyta</taxon>
        <taxon>Magnoliopsida</taxon>
        <taxon>eudicotyledons</taxon>
        <taxon>Gunneridae</taxon>
        <taxon>Pentapetalae</taxon>
        <taxon>rosids</taxon>
        <taxon>fabids</taxon>
        <taxon>Malpighiales</taxon>
        <taxon>Salicaceae</taxon>
        <taxon>Saliceae</taxon>
        <taxon>Populus</taxon>
    </lineage>
</organism>
<evidence type="ECO:0000256" key="7">
    <source>
        <dbReference type="ARBA" id="ARBA00047304"/>
    </source>
</evidence>
<dbReference type="PANTHER" id="PTHR11017">
    <property type="entry name" value="LEUCINE-RICH REPEAT-CONTAINING PROTEIN"/>
    <property type="match status" value="1"/>
</dbReference>
<dbReference type="InterPro" id="IPR045344">
    <property type="entry name" value="C-JID"/>
</dbReference>
<reference evidence="9" key="2">
    <citation type="submission" date="2017-07" db="EMBL/GenBank/DDBJ databases">
        <title>WGS assembly of Populus trichocarpa.</title>
        <authorList>
            <person name="Tuskan G."/>
            <person name="Difazio S."/>
            <person name="Jansson S."/>
            <person name="Bohlmann J."/>
            <person name="Grigoriev I."/>
            <person name="Hellsten U."/>
            <person name="Putnam N."/>
            <person name="Ralph S."/>
            <person name="Rombauts S."/>
            <person name="Salamov A."/>
            <person name="Schein J."/>
            <person name="Sterck L."/>
            <person name="Aerts A."/>
            <person name="Bhalerao R."/>
            <person name="Bhalerao R."/>
            <person name="Blaudez D."/>
            <person name="Boerjan W."/>
            <person name="Brun A."/>
            <person name="Brunner A."/>
            <person name="Busov V."/>
            <person name="Campbell M."/>
            <person name="Carlson J."/>
            <person name="Chalot M."/>
            <person name="Chapman J."/>
            <person name="Chen G."/>
            <person name="Cooper D."/>
            <person name="Coutinho P."/>
            <person name="Couturier J."/>
            <person name="Covert S."/>
            <person name="Cronk Q."/>
            <person name="Cunningham R."/>
            <person name="Davis J."/>
            <person name="Degroeve S."/>
            <person name="Dejardin A."/>
            <person name="Depamphilis C."/>
            <person name="Detter J."/>
            <person name="Dirks B."/>
            <person name="Dubchak I."/>
            <person name="Duplessis S."/>
            <person name="Ehlting J."/>
            <person name="Ellis B."/>
            <person name="Gendler K."/>
            <person name="Goodstein D."/>
            <person name="Gribskov M."/>
            <person name="Grimwood J."/>
            <person name="Groover A."/>
            <person name="Gunter L."/>
            <person name="Hamberger B."/>
            <person name="Heinze B."/>
            <person name="Helariutta Y."/>
            <person name="Henrissat B."/>
            <person name="Holligan D."/>
            <person name="Holt R."/>
            <person name="Huang W."/>
            <person name="Islam-Faridi N."/>
            <person name="Jones S."/>
            <person name="Jones-Rhoades M."/>
            <person name="Jorgensen R."/>
            <person name="Joshi C."/>
            <person name="Kangasjarvi J."/>
            <person name="Karlsson J."/>
            <person name="Kelleher C."/>
            <person name="Kirkpatrick R."/>
            <person name="Kirst M."/>
            <person name="Kohler A."/>
            <person name="Kalluri U."/>
            <person name="Larimer F."/>
            <person name="Leebens-Mack J."/>
            <person name="Leple J."/>
            <person name="Locascio P."/>
            <person name="Lou Y."/>
            <person name="Lucas S."/>
            <person name="Martin F."/>
            <person name="Montanini B."/>
            <person name="Napoli C."/>
            <person name="Nelson D."/>
            <person name="Nelson C."/>
            <person name="Nieminen K."/>
            <person name="Nilsson O."/>
            <person name="Pereda V."/>
            <person name="Peter G."/>
            <person name="Philippe R."/>
            <person name="Pilate G."/>
            <person name="Poliakov A."/>
            <person name="Razumovskaya J."/>
            <person name="Richardson P."/>
            <person name="Rinaldi C."/>
            <person name="Ritland K."/>
            <person name="Rouze P."/>
            <person name="Ryaboy D."/>
            <person name="Schmutz J."/>
            <person name="Schrader J."/>
            <person name="Segerman B."/>
            <person name="Shin H."/>
            <person name="Siddiqui A."/>
            <person name="Sterky F."/>
            <person name="Terry A."/>
            <person name="Tsai C."/>
            <person name="Uberbacher E."/>
            <person name="Unneberg P."/>
            <person name="Vahala J."/>
            <person name="Wall K."/>
            <person name="Wessler S."/>
            <person name="Yang G."/>
            <person name="Yin T."/>
            <person name="Douglas C."/>
            <person name="Marra M."/>
            <person name="Sandberg G."/>
            <person name="Van De Peer Y."/>
            <person name="Rokhsar D."/>
        </authorList>
    </citation>
    <scope>NUCLEOTIDE SEQUENCE</scope>
    <source>
        <strain evidence="9">Nisqually-1</strain>
    </source>
</reference>
<dbReference type="PROSITE" id="PS50104">
    <property type="entry name" value="TIR"/>
    <property type="match status" value="1"/>
</dbReference>